<dbReference type="InterPro" id="IPR003156">
    <property type="entry name" value="DHHA1_dom"/>
</dbReference>
<sequence>MNNSHIIAINLILLTLKFHPMLSNTLRSNFLKFYANRNHTIVPSSPVFPHNDPSILFTNAGMNQFKNVFLNKEKTSYSRATTSQKCIRAGGKHNDLNNVGHTSRHLTFFEMLGNFSFGDYFKSQAIAFAWEVSLSVFNFNPQQIYATVHEKDDEAFALWEEFLPSNRIFRLTDKDNFWSMADVGPCGYCSELLFDRGEKFSKASSPLEDVEGERFLEYWNLVFMEFNRAADGSLLSLPNKHVDTGAGLERLVAIISGTDTIFEADVLHLLIKQTEQLSRKTYQPHHPLGAAFRVIADHTRSLSFAIADGLLPGNTERGYVLRKILRRAVNYGKRLGLTQPFLADIVPSLVDAMGDAYPELRLSLSQIQEVVTAEEENYLRSLNRGGSLLHQVIKTSSSVISGQDAFKLKDTYGLPIDEIALLAKDHNLSVDLETFDQLEKEAKERSKKNAAKTRNLTDKDEAFYDTLSLKENSEFLGYTTLSCDTFIEALLHDSQQVPTLKEKQKGVIVLKSTPFYAEKGGQVGDSGEIFCSEGTFLVTHTTSPKPGIILHHGEVTQGYLSQGSAITAQVHCIRRTNISNNHTGCHLLHKALEMTLGDHIRQAGSYVDDTKIRLDFTHPKAISPDDLTAIELLVNEKIRENHRVEIREALYSDVMSSKEIKQFFGDKYGDIVRVVSAGFSHELCGGTHAEHTGDLGYFRIIKEHAVATGIRRIEAVTGKEAELLAHRDHEDLNEISLVLQSPRDQIVHKLQNVLEEKKLQSKQITELETQLVNVQLDKIIEKRQHIDDISYIVHHLDESESHRLQQYANCFHQRIPNRCISLWITRKQGKHILFSRLSNDLVQQGLQAKNLLEQLLAPCGGRWGGRDTFAQGSTDILPQTDTVNTVLWQWISTQLT</sequence>
<evidence type="ECO:0000256" key="8">
    <source>
        <dbReference type="ARBA" id="ARBA00022840"/>
    </source>
</evidence>
<dbReference type="InterPro" id="IPR002318">
    <property type="entry name" value="Ala-tRNA-lgiase_IIc"/>
</dbReference>
<evidence type="ECO:0000256" key="1">
    <source>
        <dbReference type="ARBA" id="ARBA00008226"/>
    </source>
</evidence>
<dbReference type="InterPro" id="IPR018165">
    <property type="entry name" value="Ala-tRNA-synth_IIc_core"/>
</dbReference>
<dbReference type="GO" id="GO:0005524">
    <property type="term" value="F:ATP binding"/>
    <property type="evidence" value="ECO:0007669"/>
    <property type="project" value="UniProtKB-UniRule"/>
</dbReference>
<dbReference type="HAMAP" id="MF_00036_B">
    <property type="entry name" value="Ala_tRNA_synth_B"/>
    <property type="match status" value="1"/>
</dbReference>
<dbReference type="PRINTS" id="PR00980">
    <property type="entry name" value="TRNASYNTHALA"/>
</dbReference>
<evidence type="ECO:0000256" key="11">
    <source>
        <dbReference type="ARBA" id="ARBA00023146"/>
    </source>
</evidence>
<evidence type="ECO:0000256" key="12">
    <source>
        <dbReference type="HAMAP-Rule" id="MF_00036"/>
    </source>
</evidence>
<keyword evidence="7 12" id="KW-0862">Zinc</keyword>
<keyword evidence="11 12" id="KW-0030">Aminoacyl-tRNA synthetase</keyword>
<dbReference type="SMART" id="SM00863">
    <property type="entry name" value="tRNA_SAD"/>
    <property type="match status" value="1"/>
</dbReference>
<dbReference type="InterPro" id="IPR018162">
    <property type="entry name" value="Ala-tRNA-ligase_IIc_anticod-bd"/>
</dbReference>
<dbReference type="SUPFAM" id="SSF50447">
    <property type="entry name" value="Translation proteins"/>
    <property type="match status" value="1"/>
</dbReference>
<keyword evidence="9 12" id="KW-0694">RNA-binding</keyword>
<dbReference type="InterPro" id="IPR012947">
    <property type="entry name" value="tRNA_SAD"/>
</dbReference>
<dbReference type="EMBL" id="CP006571">
    <property type="protein sequence ID" value="AHK63506.1"/>
    <property type="molecule type" value="Genomic_DNA"/>
</dbReference>
<comment type="domain">
    <text evidence="12">Consists of three domains; the N-terminal catalytic domain, the editing domain and the C-terminal C-Ala domain. The editing domain removes incorrectly charged amino acids, while the C-Ala domain, along with tRNA(Ala), serves as a bridge to cooperatively bring together the editing and aminoacylation centers thus stimulating deacylation of misacylated tRNAs.</text>
</comment>
<comment type="similarity">
    <text evidence="1 12">Belongs to the class-II aminoacyl-tRNA synthetase family.</text>
</comment>
<dbReference type="SUPFAM" id="SSF55681">
    <property type="entry name" value="Class II aaRS and biotin synthetases"/>
    <property type="match status" value="1"/>
</dbReference>
<accession>W8JG28</accession>
<dbReference type="GO" id="GO:0002161">
    <property type="term" value="F:aminoacyl-tRNA deacylase activity"/>
    <property type="evidence" value="ECO:0007669"/>
    <property type="project" value="TreeGrafter"/>
</dbReference>
<dbReference type="GO" id="GO:0008270">
    <property type="term" value="F:zinc ion binding"/>
    <property type="evidence" value="ECO:0007669"/>
    <property type="project" value="UniProtKB-UniRule"/>
</dbReference>
<dbReference type="CDD" id="cd00673">
    <property type="entry name" value="AlaRS_core"/>
    <property type="match status" value="1"/>
</dbReference>
<evidence type="ECO:0000256" key="9">
    <source>
        <dbReference type="ARBA" id="ARBA00022884"/>
    </source>
</evidence>
<dbReference type="NCBIfam" id="TIGR00344">
    <property type="entry name" value="alaS"/>
    <property type="match status" value="1"/>
</dbReference>
<dbReference type="KEGG" id="cav:M832_06430"/>
<keyword evidence="5 12" id="KW-0479">Metal-binding</keyword>
<evidence type="ECO:0000256" key="6">
    <source>
        <dbReference type="ARBA" id="ARBA00022741"/>
    </source>
</evidence>
<comment type="function">
    <text evidence="12">Catalyzes the attachment of alanine to tRNA(Ala) in a two-step reaction: alanine is first activated by ATP to form Ala-AMP and then transferred to the acceptor end of tRNA(Ala). Also edits incorrectly charged Ser-tRNA(Ala) and Gly-tRNA(Ala) via its editing domain.</text>
</comment>
<dbReference type="PANTHER" id="PTHR11777">
    <property type="entry name" value="ALANYL-TRNA SYNTHETASE"/>
    <property type="match status" value="1"/>
</dbReference>
<proteinExistence type="inferred from homology"/>
<dbReference type="InterPro" id="IPR023033">
    <property type="entry name" value="Ala_tRNA_ligase_euk/bac"/>
</dbReference>
<dbReference type="STRING" id="1229831.M832_06430"/>
<evidence type="ECO:0000259" key="13">
    <source>
        <dbReference type="PROSITE" id="PS50860"/>
    </source>
</evidence>
<dbReference type="GO" id="GO:0005829">
    <property type="term" value="C:cytosol"/>
    <property type="evidence" value="ECO:0007669"/>
    <property type="project" value="TreeGrafter"/>
</dbReference>
<evidence type="ECO:0000256" key="7">
    <source>
        <dbReference type="ARBA" id="ARBA00022833"/>
    </source>
</evidence>
<dbReference type="GO" id="GO:0006419">
    <property type="term" value="P:alanyl-tRNA aminoacylation"/>
    <property type="evidence" value="ECO:0007669"/>
    <property type="project" value="UniProtKB-UniRule"/>
</dbReference>
<gene>
    <name evidence="12 14" type="primary">alaS</name>
    <name evidence="14" type="ORF">M832_06430</name>
</gene>
<keyword evidence="4 12" id="KW-0436">Ligase</keyword>
<dbReference type="FunFam" id="3.10.310.40:FF:000001">
    <property type="entry name" value="Alanine--tRNA ligase"/>
    <property type="match status" value="1"/>
</dbReference>
<dbReference type="InterPro" id="IPR018163">
    <property type="entry name" value="Thr/Ala-tRNA-synth_IIc_edit"/>
</dbReference>
<dbReference type="InterPro" id="IPR050058">
    <property type="entry name" value="Ala-tRNA_ligase"/>
</dbReference>
<keyword evidence="2 12" id="KW-0963">Cytoplasm</keyword>
<dbReference type="Gene3D" id="3.10.310.40">
    <property type="match status" value="1"/>
</dbReference>
<dbReference type="EC" id="6.1.1.7" evidence="12"/>
<dbReference type="Gene3D" id="3.30.980.10">
    <property type="entry name" value="Threonyl-trna Synthetase, Chain A, domain 2"/>
    <property type="match status" value="1"/>
</dbReference>
<dbReference type="PATRIC" id="fig|1229831.3.peg.652"/>
<evidence type="ECO:0000256" key="5">
    <source>
        <dbReference type="ARBA" id="ARBA00022723"/>
    </source>
</evidence>
<dbReference type="HOGENOM" id="CLU_004485_1_1_0"/>
<protein>
    <recommendedName>
        <fullName evidence="12">Alanine--tRNA ligase</fullName>
        <ecNumber evidence="12">6.1.1.7</ecNumber>
    </recommendedName>
    <alternativeName>
        <fullName evidence="12">Alanyl-tRNA synthetase</fullName>
        <shortName evidence="12">AlaRS</shortName>
    </alternativeName>
</protein>
<dbReference type="Pfam" id="PF02272">
    <property type="entry name" value="DHHA1"/>
    <property type="match status" value="1"/>
</dbReference>
<dbReference type="Proteomes" id="UP000019433">
    <property type="component" value="Chromosome"/>
</dbReference>
<evidence type="ECO:0000313" key="15">
    <source>
        <dbReference type="Proteomes" id="UP000019433"/>
    </source>
</evidence>
<feature type="binding site" evidence="12">
    <location>
        <position position="582"/>
    </location>
    <ligand>
        <name>Zn(2+)</name>
        <dbReference type="ChEBI" id="CHEBI:29105"/>
    </ligand>
</feature>
<evidence type="ECO:0000313" key="14">
    <source>
        <dbReference type="EMBL" id="AHK63506.1"/>
    </source>
</evidence>
<evidence type="ECO:0000256" key="10">
    <source>
        <dbReference type="ARBA" id="ARBA00022917"/>
    </source>
</evidence>
<dbReference type="FunFam" id="2.40.30.130:FF:000001">
    <property type="entry name" value="Alanine--tRNA ligase"/>
    <property type="match status" value="1"/>
</dbReference>
<dbReference type="AlphaFoldDB" id="W8JG28"/>
<keyword evidence="8 12" id="KW-0067">ATP-binding</keyword>
<dbReference type="SUPFAM" id="SSF101353">
    <property type="entry name" value="Putative anticodon-binding domain of alanyl-tRNA synthetase (AlaRS)"/>
    <property type="match status" value="1"/>
</dbReference>
<name>W8JG28_9CHLA</name>
<feature type="binding site" evidence="12">
    <location>
        <position position="586"/>
    </location>
    <ligand>
        <name>Zn(2+)</name>
        <dbReference type="ChEBI" id="CHEBI:29105"/>
    </ligand>
</feature>
<feature type="binding site" evidence="12">
    <location>
        <position position="684"/>
    </location>
    <ligand>
        <name>Zn(2+)</name>
        <dbReference type="ChEBI" id="CHEBI:29105"/>
    </ligand>
</feature>
<dbReference type="InterPro" id="IPR009000">
    <property type="entry name" value="Transl_B-barrel_sf"/>
</dbReference>
<dbReference type="Gene3D" id="2.40.30.130">
    <property type="match status" value="1"/>
</dbReference>
<dbReference type="GO" id="GO:0000049">
    <property type="term" value="F:tRNA binding"/>
    <property type="evidence" value="ECO:0007669"/>
    <property type="project" value="UniProtKB-KW"/>
</dbReference>
<comment type="catalytic activity">
    <reaction evidence="12">
        <text>tRNA(Ala) + L-alanine + ATP = L-alanyl-tRNA(Ala) + AMP + diphosphate</text>
        <dbReference type="Rhea" id="RHEA:12540"/>
        <dbReference type="Rhea" id="RHEA-COMP:9657"/>
        <dbReference type="Rhea" id="RHEA-COMP:9923"/>
        <dbReference type="ChEBI" id="CHEBI:30616"/>
        <dbReference type="ChEBI" id="CHEBI:33019"/>
        <dbReference type="ChEBI" id="CHEBI:57972"/>
        <dbReference type="ChEBI" id="CHEBI:78442"/>
        <dbReference type="ChEBI" id="CHEBI:78497"/>
        <dbReference type="ChEBI" id="CHEBI:456215"/>
        <dbReference type="EC" id="6.1.1.7"/>
    </reaction>
</comment>
<dbReference type="Pfam" id="PF07973">
    <property type="entry name" value="tRNA_SAD"/>
    <property type="match status" value="1"/>
</dbReference>
<keyword evidence="10 12" id="KW-0648">Protein biosynthesis</keyword>
<dbReference type="PANTHER" id="PTHR11777:SF9">
    <property type="entry name" value="ALANINE--TRNA LIGASE, CYTOPLASMIC"/>
    <property type="match status" value="1"/>
</dbReference>
<dbReference type="FunFam" id="3.30.980.10:FF:000004">
    <property type="entry name" value="Alanine--tRNA ligase, cytoplasmic"/>
    <property type="match status" value="1"/>
</dbReference>
<feature type="binding site" evidence="12">
    <location>
        <position position="688"/>
    </location>
    <ligand>
        <name>Zn(2+)</name>
        <dbReference type="ChEBI" id="CHEBI:29105"/>
    </ligand>
</feature>
<dbReference type="GO" id="GO:0004813">
    <property type="term" value="F:alanine-tRNA ligase activity"/>
    <property type="evidence" value="ECO:0007669"/>
    <property type="project" value="UniProtKB-UniRule"/>
</dbReference>
<dbReference type="eggNOG" id="COG0013">
    <property type="taxonomic scope" value="Bacteria"/>
</dbReference>
<feature type="domain" description="Alanyl-transfer RNA synthetases family profile" evidence="13">
    <location>
        <begin position="21"/>
        <end position="727"/>
    </location>
</feature>
<dbReference type="InterPro" id="IPR018164">
    <property type="entry name" value="Ala-tRNA-synth_IIc_N"/>
</dbReference>
<dbReference type="Pfam" id="PF01411">
    <property type="entry name" value="tRNA-synt_2c"/>
    <property type="match status" value="1"/>
</dbReference>
<reference evidence="14 15" key="1">
    <citation type="journal article" date="2014" name="Syst. Appl. Microbiol.">
        <title>Evidence for the existence of two new members of the family Chlamydiaceae and proposal of Chlamydia avium sp. nov. and Chlamydia gallinacea sp. nov.</title>
        <authorList>
            <person name="Sachse K."/>
            <person name="Laroucau K."/>
            <person name="Riege K."/>
            <person name="Wehner S."/>
            <person name="Dilcher M."/>
            <person name="Creasy H.H."/>
            <person name="Weidmann M."/>
            <person name="Myers G."/>
            <person name="Vorimore F."/>
            <person name="Vicari N."/>
            <person name="Magnino S."/>
            <person name="Liebler-Tenorio E."/>
            <person name="Ruettger A."/>
            <person name="Bavoil P.M."/>
            <person name="Hufert F.T."/>
            <person name="Rossello-Mora R."/>
            <person name="Marz M."/>
        </authorList>
    </citation>
    <scope>NUCLEOTIDE SEQUENCE [LARGE SCALE GENOMIC DNA]</scope>
    <source>
        <strain evidence="14 15">10DC88</strain>
    </source>
</reference>
<organism evidence="14 15">
    <name type="scientific">Chlamydia avium 10DC88</name>
    <dbReference type="NCBI Taxonomy" id="1229831"/>
    <lineage>
        <taxon>Bacteria</taxon>
        <taxon>Pseudomonadati</taxon>
        <taxon>Chlamydiota</taxon>
        <taxon>Chlamydiia</taxon>
        <taxon>Chlamydiales</taxon>
        <taxon>Chlamydiaceae</taxon>
        <taxon>Chlamydia/Chlamydophila group</taxon>
        <taxon>Chlamydia</taxon>
    </lineage>
</organism>
<dbReference type="Gene3D" id="3.30.54.20">
    <property type="match status" value="1"/>
</dbReference>
<keyword evidence="3 12" id="KW-0820">tRNA-binding</keyword>
<evidence type="ECO:0000256" key="2">
    <source>
        <dbReference type="ARBA" id="ARBA00022490"/>
    </source>
</evidence>
<dbReference type="SUPFAM" id="SSF55186">
    <property type="entry name" value="ThrRS/AlaRS common domain"/>
    <property type="match status" value="1"/>
</dbReference>
<keyword evidence="6 12" id="KW-0547">Nucleotide-binding</keyword>
<evidence type="ECO:0000256" key="3">
    <source>
        <dbReference type="ARBA" id="ARBA00022555"/>
    </source>
</evidence>
<dbReference type="Gene3D" id="3.30.930.10">
    <property type="entry name" value="Bira Bifunctional Protein, Domain 2"/>
    <property type="match status" value="1"/>
</dbReference>
<dbReference type="PROSITE" id="PS50860">
    <property type="entry name" value="AA_TRNA_LIGASE_II_ALA"/>
    <property type="match status" value="1"/>
</dbReference>
<dbReference type="InterPro" id="IPR045864">
    <property type="entry name" value="aa-tRNA-synth_II/BPL/LPL"/>
</dbReference>
<comment type="subcellular location">
    <subcellularLocation>
        <location evidence="12">Cytoplasm</location>
    </subcellularLocation>
</comment>
<dbReference type="FunFam" id="3.30.930.10:FF:000004">
    <property type="entry name" value="Alanine--tRNA ligase"/>
    <property type="match status" value="1"/>
</dbReference>
<evidence type="ECO:0000256" key="4">
    <source>
        <dbReference type="ARBA" id="ARBA00022598"/>
    </source>
</evidence>
<comment type="cofactor">
    <cofactor evidence="12">
        <name>Zn(2+)</name>
        <dbReference type="ChEBI" id="CHEBI:29105"/>
    </cofactor>
    <text evidence="12">Binds 1 zinc ion per subunit.</text>
</comment>